<evidence type="ECO:0000259" key="4">
    <source>
        <dbReference type="Pfam" id="PF00557"/>
    </source>
</evidence>
<feature type="domain" description="Peptidase M24 C-terminal" evidence="6">
    <location>
        <begin position="539"/>
        <end position="599"/>
    </location>
</feature>
<evidence type="ECO:0000256" key="2">
    <source>
        <dbReference type="ARBA" id="ARBA00022723"/>
    </source>
</evidence>
<dbReference type="PANTHER" id="PTHR43763:SF6">
    <property type="entry name" value="XAA-PRO AMINOPEPTIDASE 1"/>
    <property type="match status" value="1"/>
</dbReference>
<evidence type="ECO:0000256" key="3">
    <source>
        <dbReference type="ARBA" id="ARBA00022801"/>
    </source>
</evidence>
<protein>
    <submittedName>
        <fullName evidence="7">Aminopeptidase P family protein</fullName>
    </submittedName>
</protein>
<dbReference type="Pfam" id="PF16189">
    <property type="entry name" value="Creatinase_N_2"/>
    <property type="match status" value="1"/>
</dbReference>
<dbReference type="InterPro" id="IPR033740">
    <property type="entry name" value="Pept_M24B"/>
</dbReference>
<dbReference type="Gene3D" id="3.90.230.10">
    <property type="entry name" value="Creatinase/methionine aminopeptidase superfamily"/>
    <property type="match status" value="1"/>
</dbReference>
<comment type="similarity">
    <text evidence="1">Belongs to the peptidase M24B family.</text>
</comment>
<keyword evidence="7" id="KW-0645">Protease</keyword>
<dbReference type="GO" id="GO:0004177">
    <property type="term" value="F:aminopeptidase activity"/>
    <property type="evidence" value="ECO:0007669"/>
    <property type="project" value="UniProtKB-KW"/>
</dbReference>
<dbReference type="Pfam" id="PF00557">
    <property type="entry name" value="Peptidase_M24"/>
    <property type="match status" value="1"/>
</dbReference>
<sequence length="601" mass="65925">MGHSSQAQLRLAALRGAMQRHGIDACLMPSADPHLSEYLPEHWQIRRWLTGFTGSVGTVIVTQAQAHLWVDSRYWVQAERELCATGFELKRIGVVTDPGPLAWLGQHLRKGQRLAVDGRTLSVALHAELKSRLADDVAICLDLDLPGQVWQGRPSLPSNPVTVWSEQLAGQSRADKLAMVRQQMHECGATHHLVSSLDDIAWLLNLRGSDVPFNPVFLAHLLITRTSATMFIDPAKLDGNIVSALAHDQVAVAQYDALAAAVRELANTDRLWIDPARTASAFVLACPAKRTEAINPSTLAKARKNDIELAHWREVMAIDGAMLCRFFAWLDRAIAKRADEPLTELMIDEQVCAARARSEKFIGPSFATIAAFNANGAMPHYRATPDAHARIEGDGLLLIDSGGQYVGGTTDITRMVPVGEISEEQRRDCTLVLKAMIALSRLKFPQGIAAPLIDAVARAELWAHGLDYGHGTGHGVGYGLNVHEGPQVLSYRAPINPNMALLPGMVTSNEPGLYRPGQWGVRIENLVCAQASGDKGFGQFLQFETLTICPIDMRCIDADQLSGDERQWINAYHGNVRAILSPHLDGPDLQWMMERTEPLPL</sequence>
<dbReference type="EMBL" id="CP063982">
    <property type="protein sequence ID" value="UOD49557.1"/>
    <property type="molecule type" value="Genomic_DNA"/>
</dbReference>
<dbReference type="InterPro" id="IPR036005">
    <property type="entry name" value="Creatinase/aminopeptidase-like"/>
</dbReference>
<dbReference type="CDD" id="cd01085">
    <property type="entry name" value="APP"/>
    <property type="match status" value="1"/>
</dbReference>
<evidence type="ECO:0000259" key="5">
    <source>
        <dbReference type="Pfam" id="PF01321"/>
    </source>
</evidence>
<evidence type="ECO:0000313" key="8">
    <source>
        <dbReference type="Proteomes" id="UP000831607"/>
    </source>
</evidence>
<feature type="domain" description="Creatinase N-terminal" evidence="5">
    <location>
        <begin position="10"/>
        <end position="135"/>
    </location>
</feature>
<reference evidence="7 8" key="1">
    <citation type="submission" date="2020-11" db="EMBL/GenBank/DDBJ databases">
        <title>Algicoccus daihaiensis sp.nov., isolated from Daihai Lake in Inner Mongolia.</title>
        <authorList>
            <person name="Kai J."/>
        </authorList>
    </citation>
    <scope>NUCLEOTIDE SEQUENCE [LARGE SCALE GENOMIC DNA]</scope>
    <source>
        <strain evidence="8">f23</strain>
    </source>
</reference>
<feature type="domain" description="Peptidase M24" evidence="4">
    <location>
        <begin position="312"/>
        <end position="528"/>
    </location>
</feature>
<dbReference type="InterPro" id="IPR000994">
    <property type="entry name" value="Pept_M24"/>
</dbReference>
<dbReference type="Gene3D" id="3.40.350.10">
    <property type="entry name" value="Creatinase/prolidase N-terminal domain"/>
    <property type="match status" value="2"/>
</dbReference>
<evidence type="ECO:0000259" key="6">
    <source>
        <dbReference type="Pfam" id="PF16188"/>
    </source>
</evidence>
<dbReference type="PANTHER" id="PTHR43763">
    <property type="entry name" value="XAA-PRO AMINOPEPTIDASE 1"/>
    <property type="match status" value="1"/>
</dbReference>
<dbReference type="SUPFAM" id="SSF53092">
    <property type="entry name" value="Creatinase/prolidase N-terminal domain"/>
    <property type="match status" value="1"/>
</dbReference>
<proteinExistence type="inferred from homology"/>
<name>A0ABY4AH13_9BURK</name>
<dbReference type="InterPro" id="IPR000587">
    <property type="entry name" value="Creatinase_N"/>
</dbReference>
<keyword evidence="8" id="KW-1185">Reference proteome</keyword>
<organism evidence="7 8">
    <name type="scientific">Orrella daihaiensis</name>
    <dbReference type="NCBI Taxonomy" id="2782176"/>
    <lineage>
        <taxon>Bacteria</taxon>
        <taxon>Pseudomonadati</taxon>
        <taxon>Pseudomonadota</taxon>
        <taxon>Betaproteobacteria</taxon>
        <taxon>Burkholderiales</taxon>
        <taxon>Alcaligenaceae</taxon>
        <taxon>Orrella</taxon>
    </lineage>
</organism>
<dbReference type="RefSeq" id="WP_243477785.1">
    <property type="nucleotide sequence ID" value="NZ_CP063982.1"/>
</dbReference>
<keyword evidence="3" id="KW-0378">Hydrolase</keyword>
<dbReference type="Proteomes" id="UP000831607">
    <property type="component" value="Chromosome"/>
</dbReference>
<dbReference type="Pfam" id="PF16188">
    <property type="entry name" value="Peptidase_M24_C"/>
    <property type="match status" value="1"/>
</dbReference>
<dbReference type="InterPro" id="IPR029149">
    <property type="entry name" value="Creatin/AminoP/Spt16_N"/>
</dbReference>
<evidence type="ECO:0000256" key="1">
    <source>
        <dbReference type="ARBA" id="ARBA00008766"/>
    </source>
</evidence>
<accession>A0ABY4AH13</accession>
<gene>
    <name evidence="7" type="ORF">DHf2319_08730</name>
</gene>
<keyword evidence="2" id="KW-0479">Metal-binding</keyword>
<dbReference type="InterPro" id="IPR032416">
    <property type="entry name" value="Peptidase_M24_C"/>
</dbReference>
<dbReference type="SUPFAM" id="SSF55920">
    <property type="entry name" value="Creatinase/aminopeptidase"/>
    <property type="match status" value="1"/>
</dbReference>
<dbReference type="InterPro" id="IPR050422">
    <property type="entry name" value="X-Pro_aminopeptidase_P"/>
</dbReference>
<dbReference type="Pfam" id="PF01321">
    <property type="entry name" value="Creatinase_N"/>
    <property type="match status" value="1"/>
</dbReference>
<evidence type="ECO:0000313" key="7">
    <source>
        <dbReference type="EMBL" id="UOD49557.1"/>
    </source>
</evidence>
<keyword evidence="7" id="KW-0031">Aminopeptidase</keyword>